<dbReference type="Gene3D" id="1.20.1280.50">
    <property type="match status" value="1"/>
</dbReference>
<dbReference type="PROSITE" id="PS50181">
    <property type="entry name" value="FBOX"/>
    <property type="match status" value="1"/>
</dbReference>
<dbReference type="Proteomes" id="UP000013827">
    <property type="component" value="Unassembled WGS sequence"/>
</dbReference>
<accession>A0A0D3J9Z0</accession>
<reference evidence="10" key="1">
    <citation type="journal article" date="2013" name="Nature">
        <title>Pan genome of the phytoplankton Emiliania underpins its global distribution.</title>
        <authorList>
            <person name="Read B.A."/>
            <person name="Kegel J."/>
            <person name="Klute M.J."/>
            <person name="Kuo A."/>
            <person name="Lefebvre S.C."/>
            <person name="Maumus F."/>
            <person name="Mayer C."/>
            <person name="Miller J."/>
            <person name="Monier A."/>
            <person name="Salamov A."/>
            <person name="Young J."/>
            <person name="Aguilar M."/>
            <person name="Claverie J.M."/>
            <person name="Frickenhaus S."/>
            <person name="Gonzalez K."/>
            <person name="Herman E.K."/>
            <person name="Lin Y.C."/>
            <person name="Napier J."/>
            <person name="Ogata H."/>
            <person name="Sarno A.F."/>
            <person name="Shmutz J."/>
            <person name="Schroeder D."/>
            <person name="de Vargas C."/>
            <person name="Verret F."/>
            <person name="von Dassow P."/>
            <person name="Valentin K."/>
            <person name="Van de Peer Y."/>
            <person name="Wheeler G."/>
            <person name="Dacks J.B."/>
            <person name="Delwiche C.F."/>
            <person name="Dyhrman S.T."/>
            <person name="Glockner G."/>
            <person name="John U."/>
            <person name="Richards T."/>
            <person name="Worden A.Z."/>
            <person name="Zhang X."/>
            <person name="Grigoriev I.V."/>
            <person name="Allen A.E."/>
            <person name="Bidle K."/>
            <person name="Borodovsky M."/>
            <person name="Bowler C."/>
            <person name="Brownlee C."/>
            <person name="Cock J.M."/>
            <person name="Elias M."/>
            <person name="Gladyshev V.N."/>
            <person name="Groth M."/>
            <person name="Guda C."/>
            <person name="Hadaegh A."/>
            <person name="Iglesias-Rodriguez M.D."/>
            <person name="Jenkins J."/>
            <person name="Jones B.M."/>
            <person name="Lawson T."/>
            <person name="Leese F."/>
            <person name="Lindquist E."/>
            <person name="Lobanov A."/>
            <person name="Lomsadze A."/>
            <person name="Malik S.B."/>
            <person name="Marsh M.E."/>
            <person name="Mackinder L."/>
            <person name="Mock T."/>
            <person name="Mueller-Roeber B."/>
            <person name="Pagarete A."/>
            <person name="Parker M."/>
            <person name="Probert I."/>
            <person name="Quesneville H."/>
            <person name="Raines C."/>
            <person name="Rensing S.A."/>
            <person name="Riano-Pachon D.M."/>
            <person name="Richier S."/>
            <person name="Rokitta S."/>
            <person name="Shiraiwa Y."/>
            <person name="Soanes D.M."/>
            <person name="van der Giezen M."/>
            <person name="Wahlund T.M."/>
            <person name="Williams B."/>
            <person name="Wilson W."/>
            <person name="Wolfe G."/>
            <person name="Wurch L.L."/>
        </authorList>
    </citation>
    <scope>NUCLEOTIDE SEQUENCE</scope>
</reference>
<proteinExistence type="inferred from homology"/>
<feature type="region of interest" description="Disordered" evidence="6">
    <location>
        <begin position="164"/>
        <end position="185"/>
    </location>
</feature>
<evidence type="ECO:0000256" key="6">
    <source>
        <dbReference type="SAM" id="MobiDB-lite"/>
    </source>
</evidence>
<evidence type="ECO:0000256" key="2">
    <source>
        <dbReference type="ARBA" id="ARBA00022723"/>
    </source>
</evidence>
<evidence type="ECO:0000259" key="8">
    <source>
        <dbReference type="PROSITE" id="PS50255"/>
    </source>
</evidence>
<dbReference type="SMART" id="SM01117">
    <property type="entry name" value="Cyt-b5"/>
    <property type="match status" value="1"/>
</dbReference>
<sequence>MDDESAGCVSLLDLPHDALSRIVSHCAAADLVAGVAPACTLLRSVACDQSLWEDLFRARYAPLLARLFGGEPPRAAAAEAGWRAFYYAFRRSWPALAAERGHVVLQLGDQYYDVTTYLDDHPGGPEYLSDAAGTDATGAFDAVGHSVRARELLRQFALPEELFSAADGEPPPPPPPPLDAGSWSSAASLVSDALHGREGRQRLRETAGSLLAAVWADLTEGRPDRRRVSPAVWQLAVARMRGGRSVRGAAPTGTDVN</sequence>
<keyword evidence="2 5" id="KW-0479">Metal-binding</keyword>
<name>A0A0D3J9Z0_EMIH1</name>
<dbReference type="GO" id="GO:0016020">
    <property type="term" value="C:membrane"/>
    <property type="evidence" value="ECO:0007669"/>
    <property type="project" value="TreeGrafter"/>
</dbReference>
<dbReference type="Pfam" id="PF00173">
    <property type="entry name" value="Cyt-b5"/>
    <property type="match status" value="1"/>
</dbReference>
<dbReference type="EnsemblProtists" id="EOD20325">
    <property type="protein sequence ID" value="EOD20325"/>
    <property type="gene ID" value="EMIHUDRAFT_117619"/>
</dbReference>
<dbReference type="GeneID" id="17265870"/>
<comment type="similarity">
    <text evidence="4 5">Belongs to the cytochrome b5 family.</text>
</comment>
<dbReference type="InterPro" id="IPR036400">
    <property type="entry name" value="Cyt_B5-like_heme/steroid_sf"/>
</dbReference>
<reference evidence="9" key="2">
    <citation type="submission" date="2024-10" db="UniProtKB">
        <authorList>
            <consortium name="EnsemblProtists"/>
        </authorList>
    </citation>
    <scope>IDENTIFICATION</scope>
</reference>
<dbReference type="PaxDb" id="2903-EOD20325"/>
<evidence type="ECO:0000313" key="9">
    <source>
        <dbReference type="EnsemblProtists" id="EOD20325"/>
    </source>
</evidence>
<dbReference type="SUPFAM" id="SSF81383">
    <property type="entry name" value="F-box domain"/>
    <property type="match status" value="1"/>
</dbReference>
<dbReference type="InterPro" id="IPR050668">
    <property type="entry name" value="Cytochrome_b5"/>
</dbReference>
<keyword evidence="10" id="KW-1185">Reference proteome</keyword>
<dbReference type="eggNOG" id="KOG0537">
    <property type="taxonomic scope" value="Eukaryota"/>
</dbReference>
<evidence type="ECO:0000256" key="5">
    <source>
        <dbReference type="RuleBase" id="RU362121"/>
    </source>
</evidence>
<dbReference type="GO" id="GO:0046872">
    <property type="term" value="F:metal ion binding"/>
    <property type="evidence" value="ECO:0007669"/>
    <property type="project" value="UniProtKB-UniRule"/>
</dbReference>
<feature type="domain" description="F-box" evidence="7">
    <location>
        <begin position="8"/>
        <end position="55"/>
    </location>
</feature>
<evidence type="ECO:0000256" key="4">
    <source>
        <dbReference type="ARBA" id="ARBA00038168"/>
    </source>
</evidence>
<evidence type="ECO:0000313" key="10">
    <source>
        <dbReference type="Proteomes" id="UP000013827"/>
    </source>
</evidence>
<dbReference type="Gene3D" id="3.10.120.10">
    <property type="entry name" value="Cytochrome b5-like heme/steroid binding domain"/>
    <property type="match status" value="1"/>
</dbReference>
<dbReference type="PROSITE" id="PS00191">
    <property type="entry name" value="CYTOCHROME_B5_1"/>
    <property type="match status" value="1"/>
</dbReference>
<dbReference type="PROSITE" id="PS50255">
    <property type="entry name" value="CYTOCHROME_B5_2"/>
    <property type="match status" value="1"/>
</dbReference>
<dbReference type="Pfam" id="PF12937">
    <property type="entry name" value="F-box-like"/>
    <property type="match status" value="1"/>
</dbReference>
<dbReference type="InterPro" id="IPR018506">
    <property type="entry name" value="Cyt_B5_heme-BS"/>
</dbReference>
<keyword evidence="1 5" id="KW-0349">Heme</keyword>
<feature type="compositionally biased region" description="Pro residues" evidence="6">
    <location>
        <begin position="169"/>
        <end position="178"/>
    </location>
</feature>
<dbReference type="InterPro" id="IPR001810">
    <property type="entry name" value="F-box_dom"/>
</dbReference>
<dbReference type="STRING" id="2903.R1E0H7"/>
<dbReference type="PANTHER" id="PTHR19359">
    <property type="entry name" value="CYTOCHROME B5"/>
    <property type="match status" value="1"/>
</dbReference>
<dbReference type="PANTHER" id="PTHR19359:SF14">
    <property type="entry name" value="CYTOCHROME B5 A"/>
    <property type="match status" value="1"/>
</dbReference>
<dbReference type="InterPro" id="IPR001199">
    <property type="entry name" value="Cyt_B5-like_heme/steroid-bd"/>
</dbReference>
<dbReference type="HOGENOM" id="CLU_1083515_0_0_1"/>
<dbReference type="PRINTS" id="PR00363">
    <property type="entry name" value="CYTOCHROMEB5"/>
</dbReference>
<dbReference type="AlphaFoldDB" id="A0A0D3J9Z0"/>
<evidence type="ECO:0000256" key="1">
    <source>
        <dbReference type="ARBA" id="ARBA00022617"/>
    </source>
</evidence>
<dbReference type="SUPFAM" id="SSF55856">
    <property type="entry name" value="Cytochrome b5-like heme/steroid binding domain"/>
    <property type="match status" value="1"/>
</dbReference>
<protein>
    <recommendedName>
        <fullName evidence="11">Cytochrome b5 heme-binding domain-containing protein</fullName>
    </recommendedName>
</protein>
<dbReference type="KEGG" id="ehx:EMIHUDRAFT_117619"/>
<organism evidence="9 10">
    <name type="scientific">Emiliania huxleyi (strain CCMP1516)</name>
    <dbReference type="NCBI Taxonomy" id="280463"/>
    <lineage>
        <taxon>Eukaryota</taxon>
        <taxon>Haptista</taxon>
        <taxon>Haptophyta</taxon>
        <taxon>Prymnesiophyceae</taxon>
        <taxon>Isochrysidales</taxon>
        <taxon>Noelaerhabdaceae</taxon>
        <taxon>Emiliania</taxon>
    </lineage>
</organism>
<evidence type="ECO:0000256" key="3">
    <source>
        <dbReference type="ARBA" id="ARBA00023004"/>
    </source>
</evidence>
<dbReference type="GO" id="GO:0020037">
    <property type="term" value="F:heme binding"/>
    <property type="evidence" value="ECO:0007669"/>
    <property type="project" value="UniProtKB-UniRule"/>
</dbReference>
<dbReference type="InterPro" id="IPR036047">
    <property type="entry name" value="F-box-like_dom_sf"/>
</dbReference>
<evidence type="ECO:0008006" key="11">
    <source>
        <dbReference type="Google" id="ProtNLM"/>
    </source>
</evidence>
<evidence type="ECO:0000259" key="7">
    <source>
        <dbReference type="PROSITE" id="PS50181"/>
    </source>
</evidence>
<feature type="domain" description="Cytochrome b5 heme-binding" evidence="8">
    <location>
        <begin position="108"/>
        <end position="158"/>
    </location>
</feature>
<keyword evidence="3 5" id="KW-0408">Iron</keyword>
<dbReference type="RefSeq" id="XP_005772754.1">
    <property type="nucleotide sequence ID" value="XM_005772697.1"/>
</dbReference>